<proteinExistence type="predicted"/>
<evidence type="ECO:0000256" key="1">
    <source>
        <dbReference type="SAM" id="MobiDB-lite"/>
    </source>
</evidence>
<feature type="region of interest" description="Disordered" evidence="1">
    <location>
        <begin position="26"/>
        <end position="75"/>
    </location>
</feature>
<evidence type="ECO:0000313" key="2">
    <source>
        <dbReference type="EMBL" id="GMF16881.1"/>
    </source>
</evidence>
<organism evidence="2 3">
    <name type="scientific">Phytophthora fragariaefolia</name>
    <dbReference type="NCBI Taxonomy" id="1490495"/>
    <lineage>
        <taxon>Eukaryota</taxon>
        <taxon>Sar</taxon>
        <taxon>Stramenopiles</taxon>
        <taxon>Oomycota</taxon>
        <taxon>Peronosporomycetes</taxon>
        <taxon>Peronosporales</taxon>
        <taxon>Peronosporaceae</taxon>
        <taxon>Phytophthora</taxon>
    </lineage>
</organism>
<feature type="region of interest" description="Disordered" evidence="1">
    <location>
        <begin position="114"/>
        <end position="306"/>
    </location>
</feature>
<comment type="caution">
    <text evidence="2">The sequence shown here is derived from an EMBL/GenBank/DDBJ whole genome shotgun (WGS) entry which is preliminary data.</text>
</comment>
<name>A0A9W6WUM1_9STRA</name>
<feature type="compositionally biased region" description="Low complexity" evidence="1">
    <location>
        <begin position="179"/>
        <end position="190"/>
    </location>
</feature>
<sequence>MSLVEKTRVPSEQKIFVDVEPARRSLCKLPSPQHQPQLQTRPPWRPPRPPPPSSQSPATSTRSPPTSAPAAWTSRAAWTCLSVRRSLRLARKILFVADGAVPADALIKERRKEHKLLKKEEAKKQKQPAHKRKTPKQQKQQPQKTQTNGQAAQRSALVNKNRGLPAQPSAARGKTAQNKAKTSIAATTAKLRQQMRADKAAKNSPNRLVASPRTVKSKNQSNAAQQQKKKKNAPPQARKITSPARVVQPKGGNELQPLRQQSKTPVKPSARQVMRSNNKKSKLSITIPGSASKKNAQKKQKPANKVLLPGKLSQTLAKKNSAAKTIVKRAKNRKVAAGKAAQVVRQVPGQRRKN</sequence>
<feature type="compositionally biased region" description="Polar residues" evidence="1">
    <location>
        <begin position="148"/>
        <end position="158"/>
    </location>
</feature>
<dbReference type="AlphaFoldDB" id="A0A9W6WUM1"/>
<evidence type="ECO:0000313" key="3">
    <source>
        <dbReference type="Proteomes" id="UP001165121"/>
    </source>
</evidence>
<protein>
    <submittedName>
        <fullName evidence="2">Unnamed protein product</fullName>
    </submittedName>
</protein>
<feature type="compositionally biased region" description="Low complexity" evidence="1">
    <location>
        <begin position="137"/>
        <end position="147"/>
    </location>
</feature>
<feature type="compositionally biased region" description="Basic residues" evidence="1">
    <location>
        <begin position="125"/>
        <end position="136"/>
    </location>
</feature>
<dbReference type="Proteomes" id="UP001165121">
    <property type="component" value="Unassembled WGS sequence"/>
</dbReference>
<feature type="compositionally biased region" description="Pro residues" evidence="1">
    <location>
        <begin position="43"/>
        <end position="54"/>
    </location>
</feature>
<gene>
    <name evidence="2" type="ORF">Pfra01_000097500</name>
</gene>
<dbReference type="EMBL" id="BSXT01000079">
    <property type="protein sequence ID" value="GMF16881.1"/>
    <property type="molecule type" value="Genomic_DNA"/>
</dbReference>
<feature type="compositionally biased region" description="Low complexity" evidence="1">
    <location>
        <begin position="217"/>
        <end position="226"/>
    </location>
</feature>
<reference evidence="2" key="1">
    <citation type="submission" date="2023-04" db="EMBL/GenBank/DDBJ databases">
        <title>Phytophthora fragariaefolia NBRC 109709.</title>
        <authorList>
            <person name="Ichikawa N."/>
            <person name="Sato H."/>
            <person name="Tonouchi N."/>
        </authorList>
    </citation>
    <scope>NUCLEOTIDE SEQUENCE</scope>
    <source>
        <strain evidence="2">NBRC 109709</strain>
    </source>
</reference>
<accession>A0A9W6WUM1</accession>
<keyword evidence="3" id="KW-1185">Reference proteome</keyword>
<feature type="compositionally biased region" description="Low complexity" evidence="1">
    <location>
        <begin position="55"/>
        <end position="75"/>
    </location>
</feature>
<dbReference type="OrthoDB" id="127304at2759"/>